<dbReference type="GO" id="GO:0016740">
    <property type="term" value="F:transferase activity"/>
    <property type="evidence" value="ECO:0007669"/>
    <property type="project" value="UniProtKB-UniRule"/>
</dbReference>
<dbReference type="EMBL" id="ML210153">
    <property type="protein sequence ID" value="TFK28866.1"/>
    <property type="molecule type" value="Genomic_DNA"/>
</dbReference>
<dbReference type="Pfam" id="PF01564">
    <property type="entry name" value="Spermine_synth"/>
    <property type="match status" value="1"/>
</dbReference>
<feature type="transmembrane region" description="Helical" evidence="6">
    <location>
        <begin position="172"/>
        <end position="190"/>
    </location>
</feature>
<dbReference type="Gene3D" id="3.40.50.150">
    <property type="entry name" value="Vaccinia Virus protein VP39"/>
    <property type="match status" value="1"/>
</dbReference>
<dbReference type="NCBIfam" id="NF037959">
    <property type="entry name" value="MFS_SpdSyn"/>
    <property type="match status" value="1"/>
</dbReference>
<dbReference type="InterPro" id="IPR029063">
    <property type="entry name" value="SAM-dependent_MTases_sf"/>
</dbReference>
<dbReference type="PANTHER" id="PTHR43317:SF1">
    <property type="entry name" value="THERMOSPERMINE SYNTHASE ACAULIS5"/>
    <property type="match status" value="1"/>
</dbReference>
<keyword evidence="6" id="KW-1133">Transmembrane helix</keyword>
<keyword evidence="6" id="KW-0812">Transmembrane</keyword>
<keyword evidence="3 4" id="KW-0620">Polyamine biosynthesis</keyword>
<evidence type="ECO:0000256" key="6">
    <source>
        <dbReference type="SAM" id="Phobius"/>
    </source>
</evidence>
<feature type="active site" description="Proton acceptor" evidence="4">
    <location>
        <position position="440"/>
    </location>
</feature>
<dbReference type="PROSITE" id="PS51006">
    <property type="entry name" value="PABS_2"/>
    <property type="match status" value="1"/>
</dbReference>
<evidence type="ECO:0000256" key="1">
    <source>
        <dbReference type="ARBA" id="ARBA00007867"/>
    </source>
</evidence>
<dbReference type="OrthoDB" id="2016285at2759"/>
<sequence length="606" mass="67007">MVDQKALQALVTKNALIVALLLPLSLTVFAYERSLVPLFGSGPTNHFLNIFIAAGATLAALNPKPIAPAQNWLIIALLLTAAPNANYWVAVLAGRSGKVVQATAITHATVLLPIVAAFSLSIATPPTTGGDSGPPPRVSQRMSRAILAFLVSSGLARGFWPKFTVLNNISESKIYLGMAGVFYLACIFTTPSKQPVGPAPSKQKAKKDKRTTSTPSPRRLAIAAVFTVFWGFTYRYLENRVLPHPLPESYTSRDGSFRVLSAAQSVTGLITVVDWLPPRPGKKQEENENAMHSARYLRASHSILGGVWTHQKVMLLEPDHRPLIDSSGTPLGDSIYATFVLQEAVRLVNNTLKGKEGKLDNALVIGLGIGTSATSLMRHGVSTTIVEIDPEVYKAARKWFALPKPDDDKVFIEDARQWVEKRQDCATTGQCTRYDTVIHDCFSGGGVPEHLFTTEFWTGLKNVLEPEGVLVVNYAGIVDSESTRLVVNTLLKTFKQCRGFHDFFEDFSEERFSTEFINMVLFCTNSKKRLSFRKAIQADFLGSPLRRHVLDSLDTREVDLTRLKDNSDKYVLTDKYNPLGKLQAEQGAHHWEVMRQVLPDSHWETF</sequence>
<dbReference type="Proteomes" id="UP000307440">
    <property type="component" value="Unassembled WGS sequence"/>
</dbReference>
<keyword evidence="2 4" id="KW-0808">Transferase</keyword>
<feature type="transmembrane region" description="Helical" evidence="6">
    <location>
        <begin position="73"/>
        <end position="93"/>
    </location>
</feature>
<dbReference type="CDD" id="cd02440">
    <property type="entry name" value="AdoMet_MTases"/>
    <property type="match status" value="1"/>
</dbReference>
<evidence type="ECO:0000256" key="4">
    <source>
        <dbReference type="PROSITE-ProRule" id="PRU00354"/>
    </source>
</evidence>
<proteinExistence type="inferred from homology"/>
<dbReference type="STRING" id="230819.A0A5C3LA34"/>
<evidence type="ECO:0000256" key="5">
    <source>
        <dbReference type="SAM" id="MobiDB-lite"/>
    </source>
</evidence>
<name>A0A5C3LA34_COPMA</name>
<accession>A0A5C3LA34</accession>
<feature type="region of interest" description="Disordered" evidence="5">
    <location>
        <begin position="194"/>
        <end position="216"/>
    </location>
</feature>
<dbReference type="AlphaFoldDB" id="A0A5C3LA34"/>
<evidence type="ECO:0000313" key="8">
    <source>
        <dbReference type="EMBL" id="TFK28866.1"/>
    </source>
</evidence>
<dbReference type="InterPro" id="IPR030374">
    <property type="entry name" value="PABS"/>
</dbReference>
<evidence type="ECO:0000313" key="9">
    <source>
        <dbReference type="Proteomes" id="UP000307440"/>
    </source>
</evidence>
<dbReference type="GO" id="GO:0006596">
    <property type="term" value="P:polyamine biosynthetic process"/>
    <property type="evidence" value="ECO:0007669"/>
    <property type="project" value="UniProtKB-UniRule"/>
</dbReference>
<evidence type="ECO:0000256" key="3">
    <source>
        <dbReference type="ARBA" id="ARBA00023115"/>
    </source>
</evidence>
<organism evidence="8 9">
    <name type="scientific">Coprinopsis marcescibilis</name>
    <name type="common">Agaric fungus</name>
    <name type="synonym">Psathyrella marcescibilis</name>
    <dbReference type="NCBI Taxonomy" id="230819"/>
    <lineage>
        <taxon>Eukaryota</taxon>
        <taxon>Fungi</taxon>
        <taxon>Dikarya</taxon>
        <taxon>Basidiomycota</taxon>
        <taxon>Agaricomycotina</taxon>
        <taxon>Agaricomycetes</taxon>
        <taxon>Agaricomycetidae</taxon>
        <taxon>Agaricales</taxon>
        <taxon>Agaricineae</taxon>
        <taxon>Psathyrellaceae</taxon>
        <taxon>Coprinopsis</taxon>
    </lineage>
</organism>
<feature type="transmembrane region" description="Helical" evidence="6">
    <location>
        <begin position="142"/>
        <end position="160"/>
    </location>
</feature>
<keyword evidence="9" id="KW-1185">Reference proteome</keyword>
<evidence type="ECO:0000259" key="7">
    <source>
        <dbReference type="PROSITE" id="PS51006"/>
    </source>
</evidence>
<evidence type="ECO:0000256" key="2">
    <source>
        <dbReference type="ARBA" id="ARBA00022679"/>
    </source>
</evidence>
<feature type="domain" description="PABS" evidence="7">
    <location>
        <begin position="361"/>
        <end position="525"/>
    </location>
</feature>
<dbReference type="SUPFAM" id="SSF53335">
    <property type="entry name" value="S-adenosyl-L-methionine-dependent methyltransferases"/>
    <property type="match status" value="1"/>
</dbReference>
<protein>
    <recommendedName>
        <fullName evidence="7">PABS domain-containing protein</fullName>
    </recommendedName>
</protein>
<feature type="transmembrane region" description="Helical" evidence="6">
    <location>
        <begin position="99"/>
        <end position="122"/>
    </location>
</feature>
<dbReference type="PANTHER" id="PTHR43317">
    <property type="entry name" value="THERMOSPERMINE SYNTHASE ACAULIS5"/>
    <property type="match status" value="1"/>
</dbReference>
<gene>
    <name evidence="8" type="ORF">FA15DRAFT_611603</name>
</gene>
<comment type="similarity">
    <text evidence="1">Belongs to the spermidine/spermine synthase family.</text>
</comment>
<reference evidence="8 9" key="1">
    <citation type="journal article" date="2019" name="Nat. Ecol. Evol.">
        <title>Megaphylogeny resolves global patterns of mushroom evolution.</title>
        <authorList>
            <person name="Varga T."/>
            <person name="Krizsan K."/>
            <person name="Foldi C."/>
            <person name="Dima B."/>
            <person name="Sanchez-Garcia M."/>
            <person name="Sanchez-Ramirez S."/>
            <person name="Szollosi G.J."/>
            <person name="Szarkandi J.G."/>
            <person name="Papp V."/>
            <person name="Albert L."/>
            <person name="Andreopoulos W."/>
            <person name="Angelini C."/>
            <person name="Antonin V."/>
            <person name="Barry K.W."/>
            <person name="Bougher N.L."/>
            <person name="Buchanan P."/>
            <person name="Buyck B."/>
            <person name="Bense V."/>
            <person name="Catcheside P."/>
            <person name="Chovatia M."/>
            <person name="Cooper J."/>
            <person name="Damon W."/>
            <person name="Desjardin D."/>
            <person name="Finy P."/>
            <person name="Geml J."/>
            <person name="Haridas S."/>
            <person name="Hughes K."/>
            <person name="Justo A."/>
            <person name="Karasinski D."/>
            <person name="Kautmanova I."/>
            <person name="Kiss B."/>
            <person name="Kocsube S."/>
            <person name="Kotiranta H."/>
            <person name="LaButti K.M."/>
            <person name="Lechner B.E."/>
            <person name="Liimatainen K."/>
            <person name="Lipzen A."/>
            <person name="Lukacs Z."/>
            <person name="Mihaltcheva S."/>
            <person name="Morgado L.N."/>
            <person name="Niskanen T."/>
            <person name="Noordeloos M.E."/>
            <person name="Ohm R.A."/>
            <person name="Ortiz-Santana B."/>
            <person name="Ovrebo C."/>
            <person name="Racz N."/>
            <person name="Riley R."/>
            <person name="Savchenko A."/>
            <person name="Shiryaev A."/>
            <person name="Soop K."/>
            <person name="Spirin V."/>
            <person name="Szebenyi C."/>
            <person name="Tomsovsky M."/>
            <person name="Tulloss R.E."/>
            <person name="Uehling J."/>
            <person name="Grigoriev I.V."/>
            <person name="Vagvolgyi C."/>
            <person name="Papp T."/>
            <person name="Martin F.M."/>
            <person name="Miettinen O."/>
            <person name="Hibbett D.S."/>
            <person name="Nagy L.G."/>
        </authorList>
    </citation>
    <scope>NUCLEOTIDE SEQUENCE [LARGE SCALE GENOMIC DNA]</scope>
    <source>
        <strain evidence="8 9">CBS 121175</strain>
    </source>
</reference>
<keyword evidence="6" id="KW-0472">Membrane</keyword>